<reference evidence="2 3" key="1">
    <citation type="submission" date="2023-09" db="EMBL/GenBank/DDBJ databases">
        <authorList>
            <person name="Rey-Velasco X."/>
        </authorList>
    </citation>
    <scope>NUCLEOTIDE SEQUENCE [LARGE SCALE GENOMIC DNA]</scope>
    <source>
        <strain evidence="2 3">P385</strain>
    </source>
</reference>
<dbReference type="RefSeq" id="WP_311657614.1">
    <property type="nucleotide sequence ID" value="NZ_JAVRHY010000003.1"/>
</dbReference>
<dbReference type="SUPFAM" id="SSF52540">
    <property type="entry name" value="P-loop containing nucleoside triphosphate hydrolases"/>
    <property type="match status" value="1"/>
</dbReference>
<accession>A0ABU3B6H6</accession>
<evidence type="ECO:0000313" key="3">
    <source>
        <dbReference type="Proteomes" id="UP001259982"/>
    </source>
</evidence>
<dbReference type="Proteomes" id="UP001259982">
    <property type="component" value="Unassembled WGS sequence"/>
</dbReference>
<dbReference type="InterPro" id="IPR050566">
    <property type="entry name" value="Deoxyribonucleoside_kinase"/>
</dbReference>
<dbReference type="InterPro" id="IPR027417">
    <property type="entry name" value="P-loop_NTPase"/>
</dbReference>
<keyword evidence="3" id="KW-1185">Reference proteome</keyword>
<dbReference type="CDD" id="cd01673">
    <property type="entry name" value="dNK"/>
    <property type="match status" value="1"/>
</dbReference>
<evidence type="ECO:0000259" key="1">
    <source>
        <dbReference type="Pfam" id="PF01712"/>
    </source>
</evidence>
<feature type="domain" description="Deoxynucleoside kinase" evidence="1">
    <location>
        <begin position="8"/>
        <end position="196"/>
    </location>
</feature>
<proteinExistence type="predicted"/>
<dbReference type="PIRSF" id="PIRSF000705">
    <property type="entry name" value="DNK"/>
    <property type="match status" value="1"/>
</dbReference>
<keyword evidence="2" id="KW-0808">Transferase</keyword>
<dbReference type="EC" id="2.7.1.-" evidence="2"/>
<dbReference type="PANTHER" id="PTHR10513:SF46">
    <property type="entry name" value="DEOXYGUANOSINE KINASE"/>
    <property type="match status" value="1"/>
</dbReference>
<gene>
    <name evidence="2" type="ORF">RM531_04530</name>
</gene>
<protein>
    <submittedName>
        <fullName evidence="2">Deoxynucleoside kinase</fullName>
        <ecNumber evidence="2">2.7.1.-</ecNumber>
    </submittedName>
</protein>
<dbReference type="Pfam" id="PF01712">
    <property type="entry name" value="dNK"/>
    <property type="match status" value="1"/>
</dbReference>
<comment type="caution">
    <text evidence="2">The sequence shown here is derived from an EMBL/GenBank/DDBJ whole genome shotgun (WGS) entry which is preliminary data.</text>
</comment>
<sequence length="220" mass="25360">MTDWRYVAVEGPIGVGKTTLARRLAETWSADLLLEAPEENPFLGAFYDQPAANALPAQLFFLLQRARQTETLRQRDLFHQRRITDFMFEKDPLFARLTLSGPEWTLYEDIYTRLAWQAPAPDKLIYLYAPRDTLMSRVRQRARPEEHNLDPDYLARVIESYAAYFSHYQDAPLVTVNAEQMDLVGNDEDYQRLLAALDSPARRVDLPGPALAMTNRPEVL</sequence>
<dbReference type="PANTHER" id="PTHR10513">
    <property type="entry name" value="DEOXYNUCLEOSIDE KINASE"/>
    <property type="match status" value="1"/>
</dbReference>
<dbReference type="InterPro" id="IPR002624">
    <property type="entry name" value="DCK/DGK"/>
</dbReference>
<keyword evidence="2" id="KW-0418">Kinase</keyword>
<organism evidence="2 3">
    <name type="scientific">Spectribacter acetivorans</name>
    <dbReference type="NCBI Taxonomy" id="3075603"/>
    <lineage>
        <taxon>Bacteria</taxon>
        <taxon>Pseudomonadati</taxon>
        <taxon>Pseudomonadota</taxon>
        <taxon>Gammaproteobacteria</taxon>
        <taxon>Salinisphaerales</taxon>
        <taxon>Salinisphaeraceae</taxon>
        <taxon>Spectribacter</taxon>
    </lineage>
</organism>
<dbReference type="GO" id="GO:0016301">
    <property type="term" value="F:kinase activity"/>
    <property type="evidence" value="ECO:0007669"/>
    <property type="project" value="UniProtKB-KW"/>
</dbReference>
<dbReference type="InterPro" id="IPR031314">
    <property type="entry name" value="DNK_dom"/>
</dbReference>
<evidence type="ECO:0000313" key="2">
    <source>
        <dbReference type="EMBL" id="MDT0617730.1"/>
    </source>
</evidence>
<dbReference type="EMBL" id="JAVRHY010000003">
    <property type="protein sequence ID" value="MDT0617730.1"/>
    <property type="molecule type" value="Genomic_DNA"/>
</dbReference>
<dbReference type="Gene3D" id="3.40.50.300">
    <property type="entry name" value="P-loop containing nucleotide triphosphate hydrolases"/>
    <property type="match status" value="1"/>
</dbReference>
<name>A0ABU3B6H6_9GAMM</name>